<dbReference type="Gene3D" id="2.40.150.20">
    <property type="entry name" value="Ribosomal protein L14"/>
    <property type="match status" value="1"/>
</dbReference>
<evidence type="ECO:0000256" key="1">
    <source>
        <dbReference type="ARBA" id="ARBA00022980"/>
    </source>
</evidence>
<dbReference type="AlphaFoldDB" id="A0A1F4XYS2"/>
<name>A0A1F4XYS2_9BACT</name>
<sequence length="126" mass="14120">MIQDRSLVHIADNSGAKIGRVFKVPGSSKKRYAEIGELVIFSVQTAEPRKQVKKKDILTGVVVRQRKPFRRKDGSYIRFDDNAVVTLDTGGKDKKEPKAGRVFGPIPRELQELGYQTIISRAPEVV</sequence>
<dbReference type="InterPro" id="IPR005745">
    <property type="entry name" value="Ribosomal_uL14_bac-type"/>
</dbReference>
<dbReference type="NCBIfam" id="TIGR01067">
    <property type="entry name" value="rplN_bact"/>
    <property type="match status" value="1"/>
</dbReference>
<evidence type="ECO:0000256" key="4">
    <source>
        <dbReference type="RuleBase" id="RU003949"/>
    </source>
</evidence>
<protein>
    <recommendedName>
        <fullName evidence="3">Large ribosomal subunit protein uL14</fullName>
    </recommendedName>
</protein>
<organism evidence="6 7">
    <name type="scientific">Candidatus Adlerbacteria bacterium RIFCSPLOWO2_01_FULL_54_21b</name>
    <dbReference type="NCBI Taxonomy" id="1797245"/>
    <lineage>
        <taxon>Bacteria</taxon>
        <taxon>Candidatus Adleribacteriota</taxon>
    </lineage>
</organism>
<proteinExistence type="inferred from homology"/>
<comment type="function">
    <text evidence="3 5">Binds to 23S rRNA. Forms part of two intersubunit bridges in the 70S ribosome.</text>
</comment>
<dbReference type="GO" id="GO:0003735">
    <property type="term" value="F:structural constituent of ribosome"/>
    <property type="evidence" value="ECO:0007669"/>
    <property type="project" value="InterPro"/>
</dbReference>
<dbReference type="InterPro" id="IPR036853">
    <property type="entry name" value="Ribosomal_uL14_sf"/>
</dbReference>
<comment type="similarity">
    <text evidence="3 4">Belongs to the universal ribosomal protein uL14 family.</text>
</comment>
<evidence type="ECO:0000313" key="7">
    <source>
        <dbReference type="Proteomes" id="UP000178585"/>
    </source>
</evidence>
<reference evidence="6 7" key="1">
    <citation type="journal article" date="2016" name="Nat. Commun.">
        <title>Thousands of microbial genomes shed light on interconnected biogeochemical processes in an aquifer system.</title>
        <authorList>
            <person name="Anantharaman K."/>
            <person name="Brown C.T."/>
            <person name="Hug L.A."/>
            <person name="Sharon I."/>
            <person name="Castelle C.J."/>
            <person name="Probst A.J."/>
            <person name="Thomas B.C."/>
            <person name="Singh A."/>
            <person name="Wilkins M.J."/>
            <person name="Karaoz U."/>
            <person name="Brodie E.L."/>
            <person name="Williams K.H."/>
            <person name="Hubbard S.S."/>
            <person name="Banfield J.F."/>
        </authorList>
    </citation>
    <scope>NUCLEOTIDE SEQUENCE [LARGE SCALE GENOMIC DNA]</scope>
</reference>
<accession>A0A1F4XYS2</accession>
<dbReference type="PANTHER" id="PTHR11761">
    <property type="entry name" value="50S/60S RIBOSOMAL PROTEIN L14/L23"/>
    <property type="match status" value="1"/>
</dbReference>
<evidence type="ECO:0000313" key="6">
    <source>
        <dbReference type="EMBL" id="OGC86781.1"/>
    </source>
</evidence>
<dbReference type="HAMAP" id="MF_01367">
    <property type="entry name" value="Ribosomal_uL14"/>
    <property type="match status" value="1"/>
</dbReference>
<dbReference type="InterPro" id="IPR000218">
    <property type="entry name" value="Ribosomal_uL14"/>
</dbReference>
<dbReference type="Pfam" id="PF00238">
    <property type="entry name" value="Ribosomal_L14"/>
    <property type="match status" value="1"/>
</dbReference>
<keyword evidence="3 5" id="KW-0699">rRNA-binding</keyword>
<dbReference type="CDD" id="cd00337">
    <property type="entry name" value="Ribosomal_uL14"/>
    <property type="match status" value="1"/>
</dbReference>
<keyword evidence="3 5" id="KW-0694">RNA-binding</keyword>
<comment type="subunit">
    <text evidence="3">Part of the 50S ribosomal subunit. Forms a cluster with proteins L3 and L19. In the 70S ribosome, L14 and L19 interact and together make contacts with the 16S rRNA in bridges B5 and B8.</text>
</comment>
<gene>
    <name evidence="3" type="primary">rplN</name>
    <name evidence="6" type="ORF">A2949_00925</name>
</gene>
<dbReference type="PANTHER" id="PTHR11761:SF3">
    <property type="entry name" value="LARGE RIBOSOMAL SUBUNIT PROTEIN UL14M"/>
    <property type="match status" value="1"/>
</dbReference>
<dbReference type="GO" id="GO:0006412">
    <property type="term" value="P:translation"/>
    <property type="evidence" value="ECO:0007669"/>
    <property type="project" value="UniProtKB-UniRule"/>
</dbReference>
<dbReference type="SUPFAM" id="SSF50193">
    <property type="entry name" value="Ribosomal protein L14"/>
    <property type="match status" value="1"/>
</dbReference>
<evidence type="ECO:0000256" key="2">
    <source>
        <dbReference type="ARBA" id="ARBA00023274"/>
    </source>
</evidence>
<evidence type="ECO:0000256" key="3">
    <source>
        <dbReference type="HAMAP-Rule" id="MF_01367"/>
    </source>
</evidence>
<dbReference type="EMBL" id="MEWZ01000014">
    <property type="protein sequence ID" value="OGC86781.1"/>
    <property type="molecule type" value="Genomic_DNA"/>
</dbReference>
<comment type="caution">
    <text evidence="6">The sequence shown here is derived from an EMBL/GenBank/DDBJ whole genome shotgun (WGS) entry which is preliminary data.</text>
</comment>
<dbReference type="Proteomes" id="UP000178585">
    <property type="component" value="Unassembled WGS sequence"/>
</dbReference>
<keyword evidence="2 3" id="KW-0687">Ribonucleoprotein</keyword>
<dbReference type="STRING" id="1797245.A2949_00925"/>
<dbReference type="SMART" id="SM01374">
    <property type="entry name" value="Ribosomal_L14"/>
    <property type="match status" value="1"/>
</dbReference>
<keyword evidence="1 3" id="KW-0689">Ribosomal protein</keyword>
<dbReference type="GO" id="GO:0070180">
    <property type="term" value="F:large ribosomal subunit rRNA binding"/>
    <property type="evidence" value="ECO:0007669"/>
    <property type="project" value="TreeGrafter"/>
</dbReference>
<dbReference type="GO" id="GO:0022625">
    <property type="term" value="C:cytosolic large ribosomal subunit"/>
    <property type="evidence" value="ECO:0007669"/>
    <property type="project" value="TreeGrafter"/>
</dbReference>
<evidence type="ECO:0000256" key="5">
    <source>
        <dbReference type="RuleBase" id="RU003950"/>
    </source>
</evidence>